<dbReference type="InterPro" id="IPR053374">
    <property type="entry name" value="TCP-1_chaperonin"/>
</dbReference>
<keyword evidence="5 7" id="KW-0067">ATP-binding</keyword>
<comment type="caution">
    <text evidence="8">The sequence shown here is derived from an EMBL/GenBank/DDBJ whole genome shotgun (WGS) entry which is preliminary data.</text>
</comment>
<dbReference type="SUPFAM" id="SSF54849">
    <property type="entry name" value="GroEL-intermediate domain like"/>
    <property type="match status" value="1"/>
</dbReference>
<comment type="subcellular location">
    <subcellularLocation>
        <location evidence="1">Cytoplasm</location>
    </subcellularLocation>
</comment>
<evidence type="ECO:0000256" key="1">
    <source>
        <dbReference type="ARBA" id="ARBA00004496"/>
    </source>
</evidence>
<dbReference type="OrthoDB" id="10052040at2759"/>
<organism evidence="8 9">
    <name type="scientific">Dimorphilus gyrociliatus</name>
    <dbReference type="NCBI Taxonomy" id="2664684"/>
    <lineage>
        <taxon>Eukaryota</taxon>
        <taxon>Metazoa</taxon>
        <taxon>Spiralia</taxon>
        <taxon>Lophotrochozoa</taxon>
        <taxon>Annelida</taxon>
        <taxon>Polychaeta</taxon>
        <taxon>Polychaeta incertae sedis</taxon>
        <taxon>Dinophilidae</taxon>
        <taxon>Dimorphilus</taxon>
    </lineage>
</organism>
<dbReference type="PROSITE" id="PS00750">
    <property type="entry name" value="TCP1_1"/>
    <property type="match status" value="1"/>
</dbReference>
<dbReference type="PROSITE" id="PS00995">
    <property type="entry name" value="TCP1_3"/>
    <property type="match status" value="1"/>
</dbReference>
<evidence type="ECO:0000256" key="3">
    <source>
        <dbReference type="ARBA" id="ARBA00022490"/>
    </source>
</evidence>
<evidence type="ECO:0000256" key="4">
    <source>
        <dbReference type="ARBA" id="ARBA00022741"/>
    </source>
</evidence>
<dbReference type="Gene3D" id="3.30.260.10">
    <property type="entry name" value="TCP-1-like chaperonin intermediate domain"/>
    <property type="match status" value="1"/>
</dbReference>
<dbReference type="Gene3D" id="1.10.560.10">
    <property type="entry name" value="GroEL-like equatorial domain"/>
    <property type="match status" value="1"/>
</dbReference>
<dbReference type="CDD" id="cd03342">
    <property type="entry name" value="TCP1_zeta"/>
    <property type="match status" value="1"/>
</dbReference>
<dbReference type="GO" id="GO:0051082">
    <property type="term" value="F:unfolded protein binding"/>
    <property type="evidence" value="ECO:0007669"/>
    <property type="project" value="InterPro"/>
</dbReference>
<dbReference type="InterPro" id="IPR002423">
    <property type="entry name" value="Cpn60/GroEL/TCP-1"/>
</dbReference>
<dbReference type="EMBL" id="CAJFCJ010000010">
    <property type="protein sequence ID" value="CAD5119594.1"/>
    <property type="molecule type" value="Genomic_DNA"/>
</dbReference>
<dbReference type="GO" id="GO:0005524">
    <property type="term" value="F:ATP binding"/>
    <property type="evidence" value="ECO:0007669"/>
    <property type="project" value="UniProtKB-KW"/>
</dbReference>
<dbReference type="FunFam" id="1.10.560.10:FF:000058">
    <property type="entry name" value="T-complex protein 1 subunit zeta"/>
    <property type="match status" value="1"/>
</dbReference>
<sequence>MSAVKALNPNAEVVKASQALAVNLSAAKGIQDVLRTNLGPKGTIKMLVSGAGDIKLTKDGNVLLHEMQIQHPTAALIARVATAQDDITGDGTTSNVLIVGELLKQAEMYIAEGLHPRVVSEGFDIAKKRALEFLDEIVMKKDNVDRKDLISVARTSLRTKLNESLADSLTEHVVDSVLAIEKPNTPIDLFMVEIMSMQHKTDMDTTLVKGIVMDHGSRHPDMPKRLENCFILTCNVSLEYEKSEVNSGFFYKSAEEREKLVLAEREFIDARVKKIIELKRKVCDGNDKGFVVINQKGIDPPSLDLLAKENIMALRRAKRRNMERLQLACGGIAMNSVDDLVPENLGYADLVYEVVLGEEKFTFVETSKKPKSVTLLVKGPNKHTIVQIKDALRDGLRAVTNAIEDKCVVPGAGAFEVAASTDLVKFKNSVKGRARLGVQAFADALLVIPKTLAQNAGLDLQDSILKIQEGQEKGGWNVGLDLLTGETLIPSDAGIYDNYRVKRQILNSCTVIASNLLLVDEIMRAGLSSLKEA</sequence>
<dbReference type="InterPro" id="IPR027409">
    <property type="entry name" value="GroEL-like_apical_dom_sf"/>
</dbReference>
<dbReference type="AlphaFoldDB" id="A0A7I8VTF3"/>
<dbReference type="InterPro" id="IPR027410">
    <property type="entry name" value="TCP-1-like_intermed_sf"/>
</dbReference>
<dbReference type="SUPFAM" id="SSF52029">
    <property type="entry name" value="GroEL apical domain-like"/>
    <property type="match status" value="1"/>
</dbReference>
<gene>
    <name evidence="8" type="ORF">DGYR_LOCUS7808</name>
</gene>
<evidence type="ECO:0000313" key="8">
    <source>
        <dbReference type="EMBL" id="CAD5119594.1"/>
    </source>
</evidence>
<dbReference type="InterPro" id="IPR012722">
    <property type="entry name" value="Chap_CCT_zeta"/>
</dbReference>
<name>A0A7I8VTF3_9ANNE</name>
<comment type="similarity">
    <text evidence="2 7">Belongs to the TCP-1 chaperonin family.</text>
</comment>
<dbReference type="NCBIfam" id="NF041083">
    <property type="entry name" value="thermosome_beta"/>
    <property type="match status" value="1"/>
</dbReference>
<dbReference type="NCBIfam" id="TIGR02347">
    <property type="entry name" value="chap_CCT_zeta"/>
    <property type="match status" value="1"/>
</dbReference>
<dbReference type="PROSITE" id="PS00751">
    <property type="entry name" value="TCP1_2"/>
    <property type="match status" value="1"/>
</dbReference>
<dbReference type="FunFam" id="3.50.7.10:FF:000004">
    <property type="entry name" value="T-complex protein 1 subunit zeta"/>
    <property type="match status" value="1"/>
</dbReference>
<dbReference type="PANTHER" id="PTHR11353">
    <property type="entry name" value="CHAPERONIN"/>
    <property type="match status" value="1"/>
</dbReference>
<evidence type="ECO:0000256" key="5">
    <source>
        <dbReference type="ARBA" id="ARBA00022840"/>
    </source>
</evidence>
<protein>
    <submittedName>
        <fullName evidence="8">DgyrCDS8196</fullName>
    </submittedName>
</protein>
<dbReference type="Pfam" id="PF00118">
    <property type="entry name" value="Cpn60_TCP1"/>
    <property type="match status" value="1"/>
</dbReference>
<dbReference type="FunFam" id="3.30.260.10:FF:000017">
    <property type="entry name" value="T-complex protein 1 subunit zeta"/>
    <property type="match status" value="1"/>
</dbReference>
<dbReference type="Gene3D" id="3.50.7.10">
    <property type="entry name" value="GroEL"/>
    <property type="match status" value="1"/>
</dbReference>
<dbReference type="GO" id="GO:0016887">
    <property type="term" value="F:ATP hydrolysis activity"/>
    <property type="evidence" value="ECO:0007669"/>
    <property type="project" value="InterPro"/>
</dbReference>
<dbReference type="FunFam" id="1.10.560.10:FF:000038">
    <property type="entry name" value="Chaperonin containing TCP1 subunit 6B"/>
    <property type="match status" value="1"/>
</dbReference>
<dbReference type="Proteomes" id="UP000549394">
    <property type="component" value="Unassembled WGS sequence"/>
</dbReference>
<evidence type="ECO:0000313" key="9">
    <source>
        <dbReference type="Proteomes" id="UP000549394"/>
    </source>
</evidence>
<keyword evidence="3" id="KW-0963">Cytoplasm</keyword>
<dbReference type="GO" id="GO:0005737">
    <property type="term" value="C:cytoplasm"/>
    <property type="evidence" value="ECO:0007669"/>
    <property type="project" value="UniProtKB-SubCell"/>
</dbReference>
<dbReference type="InterPro" id="IPR002194">
    <property type="entry name" value="Chaperonin_TCP-1_CS"/>
</dbReference>
<accession>A0A7I8VTF3</accession>
<keyword evidence="4 7" id="KW-0547">Nucleotide-binding</keyword>
<dbReference type="PRINTS" id="PR00304">
    <property type="entry name" value="TCOMPLEXTCP1"/>
</dbReference>
<dbReference type="InterPro" id="IPR017998">
    <property type="entry name" value="Chaperone_TCP-1"/>
</dbReference>
<reference evidence="8 9" key="1">
    <citation type="submission" date="2020-08" db="EMBL/GenBank/DDBJ databases">
        <authorList>
            <person name="Hejnol A."/>
        </authorList>
    </citation>
    <scope>NUCLEOTIDE SEQUENCE [LARGE SCALE GENOMIC DNA]</scope>
</reference>
<keyword evidence="6 7" id="KW-0143">Chaperone</keyword>
<dbReference type="GO" id="GO:0140662">
    <property type="term" value="F:ATP-dependent protein folding chaperone"/>
    <property type="evidence" value="ECO:0007669"/>
    <property type="project" value="InterPro"/>
</dbReference>
<dbReference type="InterPro" id="IPR027413">
    <property type="entry name" value="GROEL-like_equatorial_sf"/>
</dbReference>
<evidence type="ECO:0000256" key="2">
    <source>
        <dbReference type="ARBA" id="ARBA00008020"/>
    </source>
</evidence>
<proteinExistence type="inferred from homology"/>
<evidence type="ECO:0000256" key="6">
    <source>
        <dbReference type="ARBA" id="ARBA00023186"/>
    </source>
</evidence>
<evidence type="ECO:0000256" key="7">
    <source>
        <dbReference type="RuleBase" id="RU004187"/>
    </source>
</evidence>
<dbReference type="SUPFAM" id="SSF48592">
    <property type="entry name" value="GroEL equatorial domain-like"/>
    <property type="match status" value="1"/>
</dbReference>
<keyword evidence="9" id="KW-1185">Reference proteome</keyword>